<sequence length="168" mass="18097">HCEAITIRTLQEPGADFARTLIHRAQPAMVACDGLLGFAGRPLRVTSTMKATLRCFSKVHLARLLAQQIDMSYPKVTIVNSTPYVARGQVDYLSLFCSDDGYTVSANGATWTGPDRGVCLVKKVSATLNTPQGNVEAEAYTSSGTAYSQYAIIYQPNGNGFAVTRIVS</sequence>
<accession>A0A8J4BR30</accession>
<dbReference type="EMBL" id="BNCO01000094">
    <property type="protein sequence ID" value="GIL67124.1"/>
    <property type="molecule type" value="Genomic_DNA"/>
</dbReference>
<name>A0A8J4BR30_9CHLO</name>
<evidence type="ECO:0000313" key="1">
    <source>
        <dbReference type="EMBL" id="GIL67124.1"/>
    </source>
</evidence>
<comment type="caution">
    <text evidence="1">The sequence shown here is derived from an EMBL/GenBank/DDBJ whole genome shotgun (WGS) entry which is preliminary data.</text>
</comment>
<evidence type="ECO:0000313" key="2">
    <source>
        <dbReference type="Proteomes" id="UP000747399"/>
    </source>
</evidence>
<feature type="non-terminal residue" evidence="1">
    <location>
        <position position="1"/>
    </location>
</feature>
<dbReference type="AlphaFoldDB" id="A0A8J4BR30"/>
<dbReference type="Proteomes" id="UP000747399">
    <property type="component" value="Unassembled WGS sequence"/>
</dbReference>
<reference evidence="1" key="1">
    <citation type="journal article" date="2021" name="Proc. Natl. Acad. Sci. U.S.A.">
        <title>Three genomes in the algal genus Volvox reveal the fate of a haploid sex-determining region after a transition to homothallism.</title>
        <authorList>
            <person name="Yamamoto K."/>
            <person name="Hamaji T."/>
            <person name="Kawai-Toyooka H."/>
            <person name="Matsuzaki R."/>
            <person name="Takahashi F."/>
            <person name="Nishimura Y."/>
            <person name="Kawachi M."/>
            <person name="Noguchi H."/>
            <person name="Minakuchi Y."/>
            <person name="Umen J.G."/>
            <person name="Toyoda A."/>
            <person name="Nozaki H."/>
        </authorList>
    </citation>
    <scope>NUCLEOTIDE SEQUENCE</scope>
    <source>
        <strain evidence="1">NIES-3780</strain>
    </source>
</reference>
<proteinExistence type="predicted"/>
<keyword evidence="2" id="KW-1185">Reference proteome</keyword>
<protein>
    <submittedName>
        <fullName evidence="1">Uncharacterized protein</fullName>
    </submittedName>
</protein>
<organism evidence="1 2">
    <name type="scientific">Volvox africanus</name>
    <dbReference type="NCBI Taxonomy" id="51714"/>
    <lineage>
        <taxon>Eukaryota</taxon>
        <taxon>Viridiplantae</taxon>
        <taxon>Chlorophyta</taxon>
        <taxon>core chlorophytes</taxon>
        <taxon>Chlorophyceae</taxon>
        <taxon>CS clade</taxon>
        <taxon>Chlamydomonadales</taxon>
        <taxon>Volvocaceae</taxon>
        <taxon>Volvox</taxon>
    </lineage>
</organism>
<gene>
    <name evidence="1" type="ORF">Vafri_20570</name>
</gene>